<dbReference type="Proteomes" id="UP001519863">
    <property type="component" value="Unassembled WGS sequence"/>
</dbReference>
<organism evidence="3 4">
    <name type="scientific">Actinoplanes hulinensis</name>
    <dbReference type="NCBI Taxonomy" id="1144547"/>
    <lineage>
        <taxon>Bacteria</taxon>
        <taxon>Bacillati</taxon>
        <taxon>Actinomycetota</taxon>
        <taxon>Actinomycetes</taxon>
        <taxon>Micromonosporales</taxon>
        <taxon>Micromonosporaceae</taxon>
        <taxon>Actinoplanes</taxon>
    </lineage>
</organism>
<keyword evidence="2" id="KW-0472">Membrane</keyword>
<name>A0ABS7AVY8_9ACTN</name>
<evidence type="ECO:0000256" key="1">
    <source>
        <dbReference type="SAM" id="MobiDB-lite"/>
    </source>
</evidence>
<proteinExistence type="predicted"/>
<keyword evidence="4" id="KW-1185">Reference proteome</keyword>
<keyword evidence="2" id="KW-1133">Transmembrane helix</keyword>
<feature type="transmembrane region" description="Helical" evidence="2">
    <location>
        <begin position="44"/>
        <end position="65"/>
    </location>
</feature>
<evidence type="ECO:0000313" key="3">
    <source>
        <dbReference type="EMBL" id="MBW6432561.1"/>
    </source>
</evidence>
<comment type="caution">
    <text evidence="3">The sequence shown here is derived from an EMBL/GenBank/DDBJ whole genome shotgun (WGS) entry which is preliminary data.</text>
</comment>
<feature type="transmembrane region" description="Helical" evidence="2">
    <location>
        <begin position="191"/>
        <end position="212"/>
    </location>
</feature>
<feature type="transmembrane region" description="Helical" evidence="2">
    <location>
        <begin position="120"/>
        <end position="139"/>
    </location>
</feature>
<evidence type="ECO:0000256" key="2">
    <source>
        <dbReference type="SAM" id="Phobius"/>
    </source>
</evidence>
<gene>
    <name evidence="3" type="ORF">KZ829_02240</name>
</gene>
<feature type="transmembrane region" description="Helical" evidence="2">
    <location>
        <begin position="85"/>
        <end position="108"/>
    </location>
</feature>
<keyword evidence="2" id="KW-0812">Transmembrane</keyword>
<feature type="transmembrane region" description="Helical" evidence="2">
    <location>
        <begin position="159"/>
        <end position="179"/>
    </location>
</feature>
<evidence type="ECO:0000313" key="4">
    <source>
        <dbReference type="Proteomes" id="UP001519863"/>
    </source>
</evidence>
<protein>
    <submittedName>
        <fullName evidence="3">Uncharacterized protein</fullName>
    </submittedName>
</protein>
<sequence length="213" mass="22552">MPNARPRNRRAGRRFQTVKTRPSRAQGLAKPPPEPEPAPKSTGLFMLQAFGWLVAAAAYLGVMAAGEITARNYAEGARQITGGRAGGMAFAGWLIIVALFALAWALILLLRRKAAKPARYAVAVAAALLLPTVFVLFPYSGNYVADLVGGAGGSAFITGLRFGAWAGVVPFLAVPLVLSSQRLKDRFGDEAVRWVTTVLTAVFVVTMLALAVA</sequence>
<accession>A0ABS7AVY8</accession>
<dbReference type="RefSeq" id="WP_220142177.1">
    <property type="nucleotide sequence ID" value="NZ_JAHXZI010000001.1"/>
</dbReference>
<feature type="region of interest" description="Disordered" evidence="1">
    <location>
        <begin position="1"/>
        <end position="38"/>
    </location>
</feature>
<reference evidence="3 4" key="1">
    <citation type="journal article" date="2013" name="Antonie Van Leeuwenhoek">
        <title>Actinoplanes hulinensis sp. nov., a novel actinomycete isolated from soybean root (Glycine max (L.) Merr).</title>
        <authorList>
            <person name="Shen Y."/>
            <person name="Liu C."/>
            <person name="Wang X."/>
            <person name="Zhao J."/>
            <person name="Jia F."/>
            <person name="Zhang Y."/>
            <person name="Wang L."/>
            <person name="Yang D."/>
            <person name="Xiang W."/>
        </authorList>
    </citation>
    <scope>NUCLEOTIDE SEQUENCE [LARGE SCALE GENOMIC DNA]</scope>
    <source>
        <strain evidence="3 4">NEAU-M9</strain>
    </source>
</reference>
<dbReference type="EMBL" id="JAHXZI010000001">
    <property type="protein sequence ID" value="MBW6432561.1"/>
    <property type="molecule type" value="Genomic_DNA"/>
</dbReference>
<feature type="compositionally biased region" description="Basic residues" evidence="1">
    <location>
        <begin position="1"/>
        <end position="13"/>
    </location>
</feature>